<dbReference type="Proteomes" id="UP000700596">
    <property type="component" value="Unassembled WGS sequence"/>
</dbReference>
<dbReference type="PANTHER" id="PTHR47797">
    <property type="entry name" value="DEHYDROGENASE, PUTATIVE (AFU_ORTHOLOGUE AFUA_8G05805)-RELATED"/>
    <property type="match status" value="1"/>
</dbReference>
<dbReference type="SUPFAM" id="SSF49344">
    <property type="entry name" value="CBD9-like"/>
    <property type="match status" value="1"/>
</dbReference>
<evidence type="ECO:0000256" key="1">
    <source>
        <dbReference type="SAM" id="SignalP"/>
    </source>
</evidence>
<organism evidence="3 4">
    <name type="scientific">Dendryphion nanum</name>
    <dbReference type="NCBI Taxonomy" id="256645"/>
    <lineage>
        <taxon>Eukaryota</taxon>
        <taxon>Fungi</taxon>
        <taxon>Dikarya</taxon>
        <taxon>Ascomycota</taxon>
        <taxon>Pezizomycotina</taxon>
        <taxon>Dothideomycetes</taxon>
        <taxon>Pleosporomycetidae</taxon>
        <taxon>Pleosporales</taxon>
        <taxon>Torulaceae</taxon>
        <taxon>Dendryphion</taxon>
    </lineage>
</organism>
<dbReference type="Pfam" id="PF16010">
    <property type="entry name" value="CDH-cyt"/>
    <property type="match status" value="1"/>
</dbReference>
<accession>A0A9P9D9M0</accession>
<feature type="signal peptide" evidence="1">
    <location>
        <begin position="1"/>
        <end position="18"/>
    </location>
</feature>
<evidence type="ECO:0000313" key="4">
    <source>
        <dbReference type="Proteomes" id="UP000700596"/>
    </source>
</evidence>
<keyword evidence="4" id="KW-1185">Reference proteome</keyword>
<feature type="chain" id="PRO_5040312642" description="Cellobiose dehydrogenase-like cytochrome domain-containing protein" evidence="1">
    <location>
        <begin position="19"/>
        <end position="223"/>
    </location>
</feature>
<feature type="domain" description="Cellobiose dehydrogenase-like cytochrome" evidence="2">
    <location>
        <begin position="25"/>
        <end position="202"/>
    </location>
</feature>
<dbReference type="AlphaFoldDB" id="A0A9P9D9M0"/>
<dbReference type="OrthoDB" id="413885at2759"/>
<proteinExistence type="predicted"/>
<dbReference type="PANTHER" id="PTHR47797:SF5">
    <property type="entry name" value="CELLOBIOSE DEHYDROGENASE CYTOCHROME DOMAIN-CONTAINING PROTEIN"/>
    <property type="match status" value="1"/>
</dbReference>
<dbReference type="InterPro" id="IPR015920">
    <property type="entry name" value="Cellobiose_DH-like_cyt"/>
</dbReference>
<comment type="caution">
    <text evidence="3">The sequence shown here is derived from an EMBL/GenBank/DDBJ whole genome shotgun (WGS) entry which is preliminary data.</text>
</comment>
<sequence>MRFSKAIGGAALCSLAAAQEGSVKYTDPDTGITFSSITHSNGLSTRVALPVDSANSDAILQIVAPISFAWCGFAWGGHMTQNPLSVGWTTGATEGQKAIISSRIAYGYFGIPYAYENAEYTYLKGTGANETHWQITTRCQGCTRWSSADGDFNLEKDESAVFAYACSSVPPDEPTNNASTFNIHEQFGIWGHDLTIAKSANFGDWVKQNTPAVEKREEKRWSA</sequence>
<dbReference type="CDD" id="cd09630">
    <property type="entry name" value="CDH_like_cytochrome"/>
    <property type="match status" value="1"/>
</dbReference>
<reference evidence="3" key="1">
    <citation type="journal article" date="2021" name="Nat. Commun.">
        <title>Genetic determinants of endophytism in the Arabidopsis root mycobiome.</title>
        <authorList>
            <person name="Mesny F."/>
            <person name="Miyauchi S."/>
            <person name="Thiergart T."/>
            <person name="Pickel B."/>
            <person name="Atanasova L."/>
            <person name="Karlsson M."/>
            <person name="Huettel B."/>
            <person name="Barry K.W."/>
            <person name="Haridas S."/>
            <person name="Chen C."/>
            <person name="Bauer D."/>
            <person name="Andreopoulos W."/>
            <person name="Pangilinan J."/>
            <person name="LaButti K."/>
            <person name="Riley R."/>
            <person name="Lipzen A."/>
            <person name="Clum A."/>
            <person name="Drula E."/>
            <person name="Henrissat B."/>
            <person name="Kohler A."/>
            <person name="Grigoriev I.V."/>
            <person name="Martin F.M."/>
            <person name="Hacquard S."/>
        </authorList>
    </citation>
    <scope>NUCLEOTIDE SEQUENCE</scope>
    <source>
        <strain evidence="3">MPI-CAGE-CH-0243</strain>
    </source>
</reference>
<evidence type="ECO:0000259" key="2">
    <source>
        <dbReference type="Pfam" id="PF16010"/>
    </source>
</evidence>
<protein>
    <recommendedName>
        <fullName evidence="2">Cellobiose dehydrogenase-like cytochrome domain-containing protein</fullName>
    </recommendedName>
</protein>
<dbReference type="EMBL" id="JAGMWT010000016">
    <property type="protein sequence ID" value="KAH7115118.1"/>
    <property type="molecule type" value="Genomic_DNA"/>
</dbReference>
<evidence type="ECO:0000313" key="3">
    <source>
        <dbReference type="EMBL" id="KAH7115118.1"/>
    </source>
</evidence>
<name>A0A9P9D9M0_9PLEO</name>
<gene>
    <name evidence="3" type="ORF">B0J11DRAFT_584423</name>
</gene>
<dbReference type="Gene3D" id="2.60.40.1210">
    <property type="entry name" value="Cellobiose dehydrogenase, cytochrome domain"/>
    <property type="match status" value="1"/>
</dbReference>
<keyword evidence="1" id="KW-0732">Signal</keyword>